<organism evidence="2 3">
    <name type="scientific">Aquabacterium lacunae</name>
    <dbReference type="NCBI Taxonomy" id="2528630"/>
    <lineage>
        <taxon>Bacteria</taxon>
        <taxon>Pseudomonadati</taxon>
        <taxon>Pseudomonadota</taxon>
        <taxon>Betaproteobacteria</taxon>
        <taxon>Burkholderiales</taxon>
        <taxon>Aquabacterium</taxon>
    </lineage>
</organism>
<evidence type="ECO:0000313" key="2">
    <source>
        <dbReference type="EMBL" id="TBO28360.1"/>
    </source>
</evidence>
<dbReference type="SUPFAM" id="SSF54427">
    <property type="entry name" value="NTF2-like"/>
    <property type="match status" value="1"/>
</dbReference>
<evidence type="ECO:0000313" key="3">
    <source>
        <dbReference type="Proteomes" id="UP000292120"/>
    </source>
</evidence>
<feature type="domain" description="YchJ-like middle NTF2-like" evidence="1">
    <location>
        <begin position="35"/>
        <end position="127"/>
    </location>
</feature>
<accession>A0A4Q9GVB5</accession>
<dbReference type="AlphaFoldDB" id="A0A4Q9GVB5"/>
<dbReference type="OrthoDB" id="21421at2"/>
<dbReference type="Pfam" id="PF17775">
    <property type="entry name" value="YchJ_M-like"/>
    <property type="match status" value="1"/>
</dbReference>
<sequence>MTDLDTRACPCGSGATLQACCGRYHTGPEHLAAPTPEALMRSRYTAFVLDRRDYLLATWAEPHRPAQIEPPEPGLKWLGLTVKGHGLLGPDEGWVEFVARCKVGGRAQRIAERSRFVREAGRWLYAAALTGTDTGAGDISPSRAIKGR</sequence>
<dbReference type="RefSeq" id="WP_130969056.1">
    <property type="nucleotide sequence ID" value="NZ_SIXI01000007.1"/>
</dbReference>
<evidence type="ECO:0000259" key="1">
    <source>
        <dbReference type="Pfam" id="PF17775"/>
    </source>
</evidence>
<dbReference type="Gene3D" id="3.10.450.50">
    <property type="match status" value="1"/>
</dbReference>
<dbReference type="EMBL" id="SIXI01000007">
    <property type="protein sequence ID" value="TBO28360.1"/>
    <property type="molecule type" value="Genomic_DNA"/>
</dbReference>
<dbReference type="Proteomes" id="UP000292120">
    <property type="component" value="Unassembled WGS sequence"/>
</dbReference>
<gene>
    <name evidence="2" type="ORF">EYS42_15250</name>
</gene>
<dbReference type="InterPro" id="IPR032710">
    <property type="entry name" value="NTF2-like_dom_sf"/>
</dbReference>
<dbReference type="InterPro" id="IPR004027">
    <property type="entry name" value="SEC_C_motif"/>
</dbReference>
<keyword evidence="3" id="KW-1185">Reference proteome</keyword>
<name>A0A4Q9GVB5_9BURK</name>
<protein>
    <recommendedName>
        <fullName evidence="1">YchJ-like middle NTF2-like domain-containing protein</fullName>
    </recommendedName>
</protein>
<dbReference type="InterPro" id="IPR048469">
    <property type="entry name" value="YchJ-like_M"/>
</dbReference>
<reference evidence="2 3" key="1">
    <citation type="submission" date="2019-02" db="EMBL/GenBank/DDBJ databases">
        <title>Aquabacterium sp. strain KMB7.</title>
        <authorList>
            <person name="Chen W.-M."/>
        </authorList>
    </citation>
    <scope>NUCLEOTIDE SEQUENCE [LARGE SCALE GENOMIC DNA]</scope>
    <source>
        <strain evidence="2 3">KMB7</strain>
    </source>
</reference>
<proteinExistence type="predicted"/>
<comment type="caution">
    <text evidence="2">The sequence shown here is derived from an EMBL/GenBank/DDBJ whole genome shotgun (WGS) entry which is preliminary data.</text>
</comment>
<dbReference type="PROSITE" id="PS51257">
    <property type="entry name" value="PROKAR_LIPOPROTEIN"/>
    <property type="match status" value="1"/>
</dbReference>
<dbReference type="Pfam" id="PF02810">
    <property type="entry name" value="SEC-C"/>
    <property type="match status" value="1"/>
</dbReference>